<dbReference type="RefSeq" id="XP_016763829.1">
    <property type="nucleotide sequence ID" value="XM_016908706.1"/>
</dbReference>
<gene>
    <name evidence="3" type="ORF">SEPMUDRAFT_38462</name>
</gene>
<dbReference type="Proteomes" id="UP000016931">
    <property type="component" value="Unassembled WGS sequence"/>
</dbReference>
<dbReference type="PROSITE" id="PS50966">
    <property type="entry name" value="ZF_SWIM"/>
    <property type="match status" value="1"/>
</dbReference>
<evidence type="ECO:0000313" key="3">
    <source>
        <dbReference type="EMBL" id="EMF15708.1"/>
    </source>
</evidence>
<evidence type="ECO:0000313" key="4">
    <source>
        <dbReference type="Proteomes" id="UP000016931"/>
    </source>
</evidence>
<dbReference type="STRING" id="692275.M3CPP6"/>
<proteinExistence type="predicted"/>
<reference evidence="3 4" key="1">
    <citation type="journal article" date="2012" name="PLoS Pathog.">
        <title>Diverse lifestyles and strategies of plant pathogenesis encoded in the genomes of eighteen Dothideomycetes fungi.</title>
        <authorList>
            <person name="Ohm R.A."/>
            <person name="Feau N."/>
            <person name="Henrissat B."/>
            <person name="Schoch C.L."/>
            <person name="Horwitz B.A."/>
            <person name="Barry K.W."/>
            <person name="Condon B.J."/>
            <person name="Copeland A.C."/>
            <person name="Dhillon B."/>
            <person name="Glaser F."/>
            <person name="Hesse C.N."/>
            <person name="Kosti I."/>
            <person name="LaButti K."/>
            <person name="Lindquist E.A."/>
            <person name="Lucas S."/>
            <person name="Salamov A.A."/>
            <person name="Bradshaw R.E."/>
            <person name="Ciuffetti L."/>
            <person name="Hamelin R.C."/>
            <person name="Kema G.H.J."/>
            <person name="Lawrence C."/>
            <person name="Scott J.A."/>
            <person name="Spatafora J.W."/>
            <person name="Turgeon B.G."/>
            <person name="de Wit P.J.G.M."/>
            <person name="Zhong S."/>
            <person name="Goodwin S.B."/>
            <person name="Grigoriev I.V."/>
        </authorList>
    </citation>
    <scope>NUCLEOTIDE SEQUENCE [LARGE SCALE GENOMIC DNA]</scope>
    <source>
        <strain evidence="3 4">SO2202</strain>
    </source>
</reference>
<protein>
    <recommendedName>
        <fullName evidence="2">SWIM-type domain-containing protein</fullName>
    </recommendedName>
</protein>
<sequence length="200" mass="22448">MANATVRQRQWLTSLIHSLPSEGVDASHVANPLRDFAPEGKNILLTLYALFEKELLPALDLLDRNLVSRLQVQSHETQAQQTRPYMVRSAQQHYGTHRGHNREHVNYYEVRLQAWSCSCPAFVFSAFPASAPQSDEKENDDQTEESDVLVGGLTRGDDVPICKHLLACLLVQHCGAFSHFVEEKEVSMEELAGSAAGWYD</sequence>
<dbReference type="GeneID" id="27905843"/>
<dbReference type="GO" id="GO:0008270">
    <property type="term" value="F:zinc ion binding"/>
    <property type="evidence" value="ECO:0007669"/>
    <property type="project" value="UniProtKB-KW"/>
</dbReference>
<feature type="domain" description="SWIM-type" evidence="2">
    <location>
        <begin position="108"/>
        <end position="173"/>
    </location>
</feature>
<keyword evidence="1" id="KW-0863">Zinc-finger</keyword>
<dbReference type="HOGENOM" id="CLU_045150_1_0_1"/>
<dbReference type="eggNOG" id="ENOG502S54P">
    <property type="taxonomic scope" value="Eukaryota"/>
</dbReference>
<dbReference type="OrthoDB" id="10256771at2759"/>
<dbReference type="EMBL" id="KB456261">
    <property type="protein sequence ID" value="EMF15708.1"/>
    <property type="molecule type" value="Genomic_DNA"/>
</dbReference>
<evidence type="ECO:0000259" key="2">
    <source>
        <dbReference type="PROSITE" id="PS50966"/>
    </source>
</evidence>
<dbReference type="AlphaFoldDB" id="M3CPP6"/>
<keyword evidence="1" id="KW-0862">Zinc</keyword>
<accession>M3CPP6</accession>
<organism evidence="3 4">
    <name type="scientific">Sphaerulina musiva (strain SO2202)</name>
    <name type="common">Poplar stem canker fungus</name>
    <name type="synonym">Septoria musiva</name>
    <dbReference type="NCBI Taxonomy" id="692275"/>
    <lineage>
        <taxon>Eukaryota</taxon>
        <taxon>Fungi</taxon>
        <taxon>Dikarya</taxon>
        <taxon>Ascomycota</taxon>
        <taxon>Pezizomycotina</taxon>
        <taxon>Dothideomycetes</taxon>
        <taxon>Dothideomycetidae</taxon>
        <taxon>Mycosphaerellales</taxon>
        <taxon>Mycosphaerellaceae</taxon>
        <taxon>Sphaerulina</taxon>
    </lineage>
</organism>
<dbReference type="OMA" id="HAWNCTC"/>
<keyword evidence="1" id="KW-0479">Metal-binding</keyword>
<dbReference type="InterPro" id="IPR007527">
    <property type="entry name" value="Znf_SWIM"/>
</dbReference>
<evidence type="ECO:0000256" key="1">
    <source>
        <dbReference type="PROSITE-ProRule" id="PRU00325"/>
    </source>
</evidence>
<name>M3CPP6_SPHMS</name>
<keyword evidence="4" id="KW-1185">Reference proteome</keyword>